<evidence type="ECO:0000313" key="2">
    <source>
        <dbReference type="EMBL" id="KAJ8612120.1"/>
    </source>
</evidence>
<name>A0AAD7UM00_9STRA</name>
<dbReference type="Pfam" id="PF01551">
    <property type="entry name" value="Peptidase_M23"/>
    <property type="match status" value="1"/>
</dbReference>
<sequence>MCTTGLVAEAAPGCVVLDARRDTDECGGWALSVEAFDEKNFGAAAYHISLTGIQAFGRAGPLPRSASGCTTLALALPARTQLDACELEGSVGRETIASDVVDLVEPPEPPLRAPSSSYYFPLAGPARFLCTQAAGGMLSHFVHASVYHAVDFRCDVGTTVVAVGAGTVETVETANVDSSIHVSALFKWNRVVVALDDGAIAEYVHVAPNSEVVRVGDRVAEGQPICGSGDVGFCPEPHLHLELHLDRAEAAPSVPFALRRLDGTSAVPRAGEWWAAPPPLTNPPPPTVP</sequence>
<dbReference type="SUPFAM" id="SSF51261">
    <property type="entry name" value="Duplicated hybrid motif"/>
    <property type="match status" value="1"/>
</dbReference>
<dbReference type="InterPro" id="IPR011055">
    <property type="entry name" value="Dup_hybrid_motif"/>
</dbReference>
<feature type="domain" description="M23ase beta-sheet core" evidence="1">
    <location>
        <begin position="148"/>
        <end position="247"/>
    </location>
</feature>
<dbReference type="PANTHER" id="PTHR21666">
    <property type="entry name" value="PEPTIDASE-RELATED"/>
    <property type="match status" value="1"/>
</dbReference>
<gene>
    <name evidence="2" type="ORF">CTAYLR_002421</name>
</gene>
<dbReference type="Gene3D" id="2.70.70.10">
    <property type="entry name" value="Glucose Permease (Domain IIA)"/>
    <property type="match status" value="1"/>
</dbReference>
<evidence type="ECO:0000313" key="3">
    <source>
        <dbReference type="Proteomes" id="UP001230188"/>
    </source>
</evidence>
<dbReference type="InterPro" id="IPR050570">
    <property type="entry name" value="Cell_wall_metabolism_enzyme"/>
</dbReference>
<proteinExistence type="predicted"/>
<dbReference type="EMBL" id="JAQMWT010000057">
    <property type="protein sequence ID" value="KAJ8612120.1"/>
    <property type="molecule type" value="Genomic_DNA"/>
</dbReference>
<dbReference type="CDD" id="cd12797">
    <property type="entry name" value="M23_peptidase"/>
    <property type="match status" value="1"/>
</dbReference>
<reference evidence="2" key="1">
    <citation type="submission" date="2023-01" db="EMBL/GenBank/DDBJ databases">
        <title>Metagenome sequencing of chrysophaentin producing Chrysophaeum taylorii.</title>
        <authorList>
            <person name="Davison J."/>
            <person name="Bewley C."/>
        </authorList>
    </citation>
    <scope>NUCLEOTIDE SEQUENCE</scope>
    <source>
        <strain evidence="2">NIES-1699</strain>
    </source>
</reference>
<accession>A0AAD7UM00</accession>
<organism evidence="2 3">
    <name type="scientific">Chrysophaeum taylorii</name>
    <dbReference type="NCBI Taxonomy" id="2483200"/>
    <lineage>
        <taxon>Eukaryota</taxon>
        <taxon>Sar</taxon>
        <taxon>Stramenopiles</taxon>
        <taxon>Ochrophyta</taxon>
        <taxon>Pelagophyceae</taxon>
        <taxon>Pelagomonadales</taxon>
        <taxon>Pelagomonadaceae</taxon>
        <taxon>Chrysophaeum</taxon>
    </lineage>
</organism>
<dbReference type="GO" id="GO:0004222">
    <property type="term" value="F:metalloendopeptidase activity"/>
    <property type="evidence" value="ECO:0007669"/>
    <property type="project" value="TreeGrafter"/>
</dbReference>
<dbReference type="InterPro" id="IPR016047">
    <property type="entry name" value="M23ase_b-sheet_dom"/>
</dbReference>
<protein>
    <recommendedName>
        <fullName evidence="1">M23ase beta-sheet core domain-containing protein</fullName>
    </recommendedName>
</protein>
<comment type="caution">
    <text evidence="2">The sequence shown here is derived from an EMBL/GenBank/DDBJ whole genome shotgun (WGS) entry which is preliminary data.</text>
</comment>
<dbReference type="Proteomes" id="UP001230188">
    <property type="component" value="Unassembled WGS sequence"/>
</dbReference>
<keyword evidence="3" id="KW-1185">Reference proteome</keyword>
<dbReference type="AlphaFoldDB" id="A0AAD7UM00"/>
<evidence type="ECO:0000259" key="1">
    <source>
        <dbReference type="Pfam" id="PF01551"/>
    </source>
</evidence>
<dbReference type="PANTHER" id="PTHR21666:SF270">
    <property type="entry name" value="MUREIN HYDROLASE ACTIVATOR ENVC"/>
    <property type="match status" value="1"/>
</dbReference>